<gene>
    <name evidence="8" type="ORF">QYE76_037799</name>
</gene>
<accession>A0AAD8PH75</accession>
<name>A0AAD8PH75_LOLMU</name>
<evidence type="ECO:0000256" key="1">
    <source>
        <dbReference type="ARBA" id="ARBA00006955"/>
    </source>
</evidence>
<dbReference type="FunFam" id="1.10.472.10:FF:000001">
    <property type="entry name" value="G2/mitotic-specific cyclin"/>
    <property type="match status" value="1"/>
</dbReference>
<feature type="domain" description="Cyclin C-terminal" evidence="7">
    <location>
        <begin position="171"/>
        <end position="293"/>
    </location>
</feature>
<dbReference type="InterPro" id="IPR006671">
    <property type="entry name" value="Cyclin_N"/>
</dbReference>
<dbReference type="GO" id="GO:0016538">
    <property type="term" value="F:cyclin-dependent protein serine/threonine kinase regulator activity"/>
    <property type="evidence" value="ECO:0007669"/>
    <property type="project" value="InterPro"/>
</dbReference>
<dbReference type="PANTHER" id="PTHR10177">
    <property type="entry name" value="CYCLINS"/>
    <property type="match status" value="1"/>
</dbReference>
<dbReference type="Proteomes" id="UP001231189">
    <property type="component" value="Unassembled WGS sequence"/>
</dbReference>
<dbReference type="FunFam" id="1.10.472.10:FF:000220">
    <property type="entry name" value="Cyclin superfamily protein, putative"/>
    <property type="match status" value="1"/>
</dbReference>
<dbReference type="PIRSF" id="PIRSF001771">
    <property type="entry name" value="Cyclin_A_B_D_E"/>
    <property type="match status" value="1"/>
</dbReference>
<evidence type="ECO:0000256" key="5">
    <source>
        <dbReference type="RuleBase" id="RU000383"/>
    </source>
</evidence>
<keyword evidence="2" id="KW-0132">Cell division</keyword>
<dbReference type="InterPro" id="IPR039361">
    <property type="entry name" value="Cyclin"/>
</dbReference>
<keyword evidence="4" id="KW-0131">Cell cycle</keyword>
<dbReference type="GO" id="GO:0051301">
    <property type="term" value="P:cell division"/>
    <property type="evidence" value="ECO:0007669"/>
    <property type="project" value="UniProtKB-KW"/>
</dbReference>
<dbReference type="GO" id="GO:0044772">
    <property type="term" value="P:mitotic cell cycle phase transition"/>
    <property type="evidence" value="ECO:0007669"/>
    <property type="project" value="InterPro"/>
</dbReference>
<evidence type="ECO:0000256" key="3">
    <source>
        <dbReference type="ARBA" id="ARBA00023127"/>
    </source>
</evidence>
<dbReference type="InterPro" id="IPR046965">
    <property type="entry name" value="Cyclin_A/B-like"/>
</dbReference>
<comment type="caution">
    <text evidence="8">The sequence shown here is derived from an EMBL/GenBank/DDBJ whole genome shotgun (WGS) entry which is preliminary data.</text>
</comment>
<evidence type="ECO:0000313" key="8">
    <source>
        <dbReference type="EMBL" id="KAK1551524.1"/>
    </source>
</evidence>
<dbReference type="SMART" id="SM01332">
    <property type="entry name" value="Cyclin_C"/>
    <property type="match status" value="1"/>
</dbReference>
<dbReference type="SUPFAM" id="SSF47954">
    <property type="entry name" value="Cyclin-like"/>
    <property type="match status" value="2"/>
</dbReference>
<protein>
    <recommendedName>
        <fullName evidence="10">Cyclin N-terminal domain-containing protein</fullName>
    </recommendedName>
</protein>
<evidence type="ECO:0000259" key="7">
    <source>
        <dbReference type="SMART" id="SM01332"/>
    </source>
</evidence>
<comment type="similarity">
    <text evidence="1">Belongs to the cyclin family. Cyclin AB subfamily.</text>
</comment>
<dbReference type="InterPro" id="IPR013763">
    <property type="entry name" value="Cyclin-like_dom"/>
</dbReference>
<dbReference type="InterPro" id="IPR048258">
    <property type="entry name" value="Cyclins_cyclin-box"/>
</dbReference>
<dbReference type="Pfam" id="PF00134">
    <property type="entry name" value="Cyclin_N"/>
    <property type="match status" value="1"/>
</dbReference>
<evidence type="ECO:0008006" key="10">
    <source>
        <dbReference type="Google" id="ProtNLM"/>
    </source>
</evidence>
<dbReference type="InterPro" id="IPR036915">
    <property type="entry name" value="Cyclin-like_sf"/>
</dbReference>
<dbReference type="InterPro" id="IPR004367">
    <property type="entry name" value="Cyclin_C-dom"/>
</dbReference>
<organism evidence="8 9">
    <name type="scientific">Lolium multiflorum</name>
    <name type="common">Italian ryegrass</name>
    <name type="synonym">Lolium perenne subsp. multiflorum</name>
    <dbReference type="NCBI Taxonomy" id="4521"/>
    <lineage>
        <taxon>Eukaryota</taxon>
        <taxon>Viridiplantae</taxon>
        <taxon>Streptophyta</taxon>
        <taxon>Embryophyta</taxon>
        <taxon>Tracheophyta</taxon>
        <taxon>Spermatophyta</taxon>
        <taxon>Magnoliopsida</taxon>
        <taxon>Liliopsida</taxon>
        <taxon>Poales</taxon>
        <taxon>Poaceae</taxon>
        <taxon>BOP clade</taxon>
        <taxon>Pooideae</taxon>
        <taxon>Poodae</taxon>
        <taxon>Poeae</taxon>
        <taxon>Poeae Chloroplast Group 2 (Poeae type)</taxon>
        <taxon>Loliodinae</taxon>
        <taxon>Loliinae</taxon>
        <taxon>Lolium</taxon>
    </lineage>
</organism>
<sequence length="306" mass="34958">MEESDDGEESVGCVADRARLLDADLEPEQTDPVAVRAAIAPYLEEIDSYMRSLEELRRPRDYMPETLVTPARRAAVVNWLVRVADAFKFPADTLHLAVSYVDRFLSVGVIVRKELQLLAVAAMLLAAKYENGYIHEVEDYTYITDNLYTKQQVVKMESDILNLLKFEMGSPTARTFLRRYIATCGRGDAKKLEFLCSYLADLSLLDYDCTKFKPSVVAAACLFVARFTINPNTRPWNLMLQWKMDYKVSDLKCCILKIHCLQSIGTYPGLKPASVKDKYNHCELERVSELIPPQEIPEYFLEDIKQ</sequence>
<evidence type="ECO:0000313" key="9">
    <source>
        <dbReference type="Proteomes" id="UP001231189"/>
    </source>
</evidence>
<dbReference type="Gene3D" id="1.10.472.10">
    <property type="entry name" value="Cyclin-like"/>
    <property type="match status" value="2"/>
</dbReference>
<evidence type="ECO:0000259" key="6">
    <source>
        <dbReference type="SMART" id="SM00385"/>
    </source>
</evidence>
<proteinExistence type="inferred from homology"/>
<evidence type="ECO:0000256" key="4">
    <source>
        <dbReference type="ARBA" id="ARBA00023306"/>
    </source>
</evidence>
<keyword evidence="9" id="KW-1185">Reference proteome</keyword>
<dbReference type="Pfam" id="PF02984">
    <property type="entry name" value="Cyclin_C"/>
    <property type="match status" value="1"/>
</dbReference>
<feature type="domain" description="Cyclin-like" evidence="6">
    <location>
        <begin position="78"/>
        <end position="162"/>
    </location>
</feature>
<reference evidence="8" key="1">
    <citation type="submission" date="2023-07" db="EMBL/GenBank/DDBJ databases">
        <title>A chromosome-level genome assembly of Lolium multiflorum.</title>
        <authorList>
            <person name="Chen Y."/>
            <person name="Copetti D."/>
            <person name="Kolliker R."/>
            <person name="Studer B."/>
        </authorList>
    </citation>
    <scope>NUCLEOTIDE SEQUENCE</scope>
    <source>
        <strain evidence="8">02402/16</strain>
        <tissue evidence="8">Leaf</tissue>
    </source>
</reference>
<dbReference type="AlphaFoldDB" id="A0AAD8PH75"/>
<feature type="domain" description="Cyclin-like" evidence="6">
    <location>
        <begin position="175"/>
        <end position="260"/>
    </location>
</feature>
<dbReference type="EMBL" id="JAUUTY010001803">
    <property type="protein sequence ID" value="KAK1551524.1"/>
    <property type="molecule type" value="Genomic_DNA"/>
</dbReference>
<evidence type="ECO:0000256" key="2">
    <source>
        <dbReference type="ARBA" id="ARBA00022618"/>
    </source>
</evidence>
<keyword evidence="3 5" id="KW-0195">Cyclin</keyword>
<dbReference type="SMART" id="SM00385">
    <property type="entry name" value="CYCLIN"/>
    <property type="match status" value="2"/>
</dbReference>
<dbReference type="PROSITE" id="PS00292">
    <property type="entry name" value="CYCLINS"/>
    <property type="match status" value="1"/>
</dbReference>